<dbReference type="EMBL" id="KN832990">
    <property type="protein sequence ID" value="KIM83483.1"/>
    <property type="molecule type" value="Genomic_DNA"/>
</dbReference>
<name>A0A0C3BB05_PILCF</name>
<proteinExistence type="predicted"/>
<organism evidence="1 2">
    <name type="scientific">Piloderma croceum (strain F 1598)</name>
    <dbReference type="NCBI Taxonomy" id="765440"/>
    <lineage>
        <taxon>Eukaryota</taxon>
        <taxon>Fungi</taxon>
        <taxon>Dikarya</taxon>
        <taxon>Basidiomycota</taxon>
        <taxon>Agaricomycotina</taxon>
        <taxon>Agaricomycetes</taxon>
        <taxon>Agaricomycetidae</taxon>
        <taxon>Atheliales</taxon>
        <taxon>Atheliaceae</taxon>
        <taxon>Piloderma</taxon>
    </lineage>
</organism>
<sequence>MTITLLTCVLQSSSIPFVQLISLRHLRQRMLPLCRLNRKWPQIEFNVCQIDHRLGIQDSGITGDPLSYCPAI</sequence>
<protein>
    <submittedName>
        <fullName evidence="1">Uncharacterized protein</fullName>
    </submittedName>
</protein>
<dbReference type="HOGENOM" id="CLU_2723070_0_0_1"/>
<keyword evidence="2" id="KW-1185">Reference proteome</keyword>
<dbReference type="AlphaFoldDB" id="A0A0C3BB05"/>
<dbReference type="InParanoid" id="A0A0C3BB05"/>
<evidence type="ECO:0000313" key="2">
    <source>
        <dbReference type="Proteomes" id="UP000054166"/>
    </source>
</evidence>
<evidence type="ECO:0000313" key="1">
    <source>
        <dbReference type="EMBL" id="KIM83483.1"/>
    </source>
</evidence>
<accession>A0A0C3BB05</accession>
<reference evidence="2" key="2">
    <citation type="submission" date="2015-01" db="EMBL/GenBank/DDBJ databases">
        <title>Evolutionary Origins and Diversification of the Mycorrhizal Mutualists.</title>
        <authorList>
            <consortium name="DOE Joint Genome Institute"/>
            <consortium name="Mycorrhizal Genomics Consortium"/>
            <person name="Kohler A."/>
            <person name="Kuo A."/>
            <person name="Nagy L.G."/>
            <person name="Floudas D."/>
            <person name="Copeland A."/>
            <person name="Barry K.W."/>
            <person name="Cichocki N."/>
            <person name="Veneault-Fourrey C."/>
            <person name="LaButti K."/>
            <person name="Lindquist E.A."/>
            <person name="Lipzen A."/>
            <person name="Lundell T."/>
            <person name="Morin E."/>
            <person name="Murat C."/>
            <person name="Riley R."/>
            <person name="Ohm R."/>
            <person name="Sun H."/>
            <person name="Tunlid A."/>
            <person name="Henrissat B."/>
            <person name="Grigoriev I.V."/>
            <person name="Hibbett D.S."/>
            <person name="Martin F."/>
        </authorList>
    </citation>
    <scope>NUCLEOTIDE SEQUENCE [LARGE SCALE GENOMIC DNA]</scope>
    <source>
        <strain evidence="2">F 1598</strain>
    </source>
</reference>
<reference evidence="1 2" key="1">
    <citation type="submission" date="2014-04" db="EMBL/GenBank/DDBJ databases">
        <authorList>
            <consortium name="DOE Joint Genome Institute"/>
            <person name="Kuo A."/>
            <person name="Tarkka M."/>
            <person name="Buscot F."/>
            <person name="Kohler A."/>
            <person name="Nagy L.G."/>
            <person name="Floudas D."/>
            <person name="Copeland A."/>
            <person name="Barry K.W."/>
            <person name="Cichocki N."/>
            <person name="Veneault-Fourrey C."/>
            <person name="LaButti K."/>
            <person name="Lindquist E.A."/>
            <person name="Lipzen A."/>
            <person name="Lundell T."/>
            <person name="Morin E."/>
            <person name="Murat C."/>
            <person name="Sun H."/>
            <person name="Tunlid A."/>
            <person name="Henrissat B."/>
            <person name="Grigoriev I.V."/>
            <person name="Hibbett D.S."/>
            <person name="Martin F."/>
            <person name="Nordberg H.P."/>
            <person name="Cantor M.N."/>
            <person name="Hua S.X."/>
        </authorList>
    </citation>
    <scope>NUCLEOTIDE SEQUENCE [LARGE SCALE GENOMIC DNA]</scope>
    <source>
        <strain evidence="1 2">F 1598</strain>
    </source>
</reference>
<gene>
    <name evidence="1" type="ORF">PILCRDRAFT_425672</name>
</gene>
<dbReference type="Proteomes" id="UP000054166">
    <property type="component" value="Unassembled WGS sequence"/>
</dbReference>